<evidence type="ECO:0000256" key="5">
    <source>
        <dbReference type="SAM" id="Phobius"/>
    </source>
</evidence>
<organism evidence="7 8">
    <name type="scientific">Candidatus Chisholmbacteria bacterium RIFCSPHIGHO2_01_FULL_48_12</name>
    <dbReference type="NCBI Taxonomy" id="1797589"/>
    <lineage>
        <taxon>Bacteria</taxon>
        <taxon>Candidatus Chisholmiibacteriota</taxon>
    </lineage>
</organism>
<feature type="transmembrane region" description="Helical" evidence="5">
    <location>
        <begin position="6"/>
        <end position="27"/>
    </location>
</feature>
<dbReference type="AlphaFoldDB" id="A0A1G1VQ66"/>
<dbReference type="EMBL" id="MHCH01000024">
    <property type="protein sequence ID" value="OGY17474.1"/>
    <property type="molecule type" value="Genomic_DNA"/>
</dbReference>
<dbReference type="GO" id="GO:0005262">
    <property type="term" value="F:calcium channel activity"/>
    <property type="evidence" value="ECO:0007669"/>
    <property type="project" value="TreeGrafter"/>
</dbReference>
<dbReference type="InterPro" id="IPR004481">
    <property type="entry name" value="K/Na/Ca-exchanger"/>
</dbReference>
<protein>
    <recommendedName>
        <fullName evidence="6">Sodium/calcium exchanger membrane region domain-containing protein</fullName>
    </recommendedName>
</protein>
<dbReference type="Pfam" id="PF01699">
    <property type="entry name" value="Na_Ca_ex"/>
    <property type="match status" value="2"/>
</dbReference>
<name>A0A1G1VQ66_9BACT</name>
<feature type="domain" description="Sodium/calcium exchanger membrane region" evidence="6">
    <location>
        <begin position="6"/>
        <end position="144"/>
    </location>
</feature>
<dbReference type="Proteomes" id="UP000177324">
    <property type="component" value="Unassembled WGS sequence"/>
</dbReference>
<dbReference type="PANTHER" id="PTHR10846">
    <property type="entry name" value="SODIUM/POTASSIUM/CALCIUM EXCHANGER"/>
    <property type="match status" value="1"/>
</dbReference>
<keyword evidence="4 5" id="KW-0472">Membrane</keyword>
<evidence type="ECO:0000259" key="6">
    <source>
        <dbReference type="Pfam" id="PF01699"/>
    </source>
</evidence>
<evidence type="ECO:0000313" key="8">
    <source>
        <dbReference type="Proteomes" id="UP000177324"/>
    </source>
</evidence>
<comment type="caution">
    <text evidence="7">The sequence shown here is derived from an EMBL/GenBank/DDBJ whole genome shotgun (WGS) entry which is preliminary data.</text>
</comment>
<feature type="transmembrane region" description="Helical" evidence="5">
    <location>
        <begin position="132"/>
        <end position="149"/>
    </location>
</feature>
<dbReference type="InterPro" id="IPR004837">
    <property type="entry name" value="NaCa_Exmemb"/>
</dbReference>
<feature type="transmembrane region" description="Helical" evidence="5">
    <location>
        <begin position="295"/>
        <end position="312"/>
    </location>
</feature>
<keyword evidence="2 5" id="KW-0812">Transmembrane</keyword>
<evidence type="ECO:0000256" key="4">
    <source>
        <dbReference type="ARBA" id="ARBA00023136"/>
    </source>
</evidence>
<dbReference type="GO" id="GO:0008273">
    <property type="term" value="F:calcium, potassium:sodium antiporter activity"/>
    <property type="evidence" value="ECO:0007669"/>
    <property type="project" value="TreeGrafter"/>
</dbReference>
<gene>
    <name evidence="7" type="ORF">A2784_03635</name>
</gene>
<dbReference type="GO" id="GO:0005886">
    <property type="term" value="C:plasma membrane"/>
    <property type="evidence" value="ECO:0007669"/>
    <property type="project" value="TreeGrafter"/>
</dbReference>
<dbReference type="InterPro" id="IPR044880">
    <property type="entry name" value="NCX_ion-bd_dom_sf"/>
</dbReference>
<feature type="transmembrane region" description="Helical" evidence="5">
    <location>
        <begin position="233"/>
        <end position="256"/>
    </location>
</feature>
<feature type="transmembrane region" description="Helical" evidence="5">
    <location>
        <begin position="268"/>
        <end position="286"/>
    </location>
</feature>
<evidence type="ECO:0000256" key="2">
    <source>
        <dbReference type="ARBA" id="ARBA00022692"/>
    </source>
</evidence>
<feature type="transmembrane region" description="Helical" evidence="5">
    <location>
        <begin position="170"/>
        <end position="188"/>
    </location>
</feature>
<comment type="subcellular location">
    <subcellularLocation>
        <location evidence="1">Membrane</location>
        <topology evidence="1">Multi-pass membrane protein</topology>
    </subcellularLocation>
</comment>
<feature type="transmembrane region" description="Helical" evidence="5">
    <location>
        <begin position="39"/>
        <end position="62"/>
    </location>
</feature>
<evidence type="ECO:0000313" key="7">
    <source>
        <dbReference type="EMBL" id="OGY17474.1"/>
    </source>
</evidence>
<feature type="domain" description="Sodium/calcium exchanger membrane region" evidence="6">
    <location>
        <begin position="170"/>
        <end position="310"/>
    </location>
</feature>
<reference evidence="7 8" key="1">
    <citation type="journal article" date="2016" name="Nat. Commun.">
        <title>Thousands of microbial genomes shed light on interconnected biogeochemical processes in an aquifer system.</title>
        <authorList>
            <person name="Anantharaman K."/>
            <person name="Brown C.T."/>
            <person name="Hug L.A."/>
            <person name="Sharon I."/>
            <person name="Castelle C.J."/>
            <person name="Probst A.J."/>
            <person name="Thomas B.C."/>
            <person name="Singh A."/>
            <person name="Wilkins M.J."/>
            <person name="Karaoz U."/>
            <person name="Brodie E.L."/>
            <person name="Williams K.H."/>
            <person name="Hubbard S.S."/>
            <person name="Banfield J.F."/>
        </authorList>
    </citation>
    <scope>NUCLEOTIDE SEQUENCE [LARGE SCALE GENOMIC DNA]</scope>
</reference>
<dbReference type="PANTHER" id="PTHR10846:SF8">
    <property type="entry name" value="INNER MEMBRANE PROTEIN YRBG"/>
    <property type="match status" value="1"/>
</dbReference>
<accession>A0A1G1VQ66</accession>
<dbReference type="GO" id="GO:0006874">
    <property type="term" value="P:intracellular calcium ion homeostasis"/>
    <property type="evidence" value="ECO:0007669"/>
    <property type="project" value="TreeGrafter"/>
</dbReference>
<evidence type="ECO:0000256" key="3">
    <source>
        <dbReference type="ARBA" id="ARBA00022989"/>
    </source>
</evidence>
<keyword evidence="3 5" id="KW-1133">Transmembrane helix</keyword>
<feature type="transmembrane region" description="Helical" evidence="5">
    <location>
        <begin position="200"/>
        <end position="221"/>
    </location>
</feature>
<feature type="transmembrane region" description="Helical" evidence="5">
    <location>
        <begin position="82"/>
        <end position="100"/>
    </location>
</feature>
<sequence length="314" mass="33372">MIGGQVVALVLLSVVLMKATDVVVKALHRLASRMRVGTFGLAAVVAAMATSLPELLVGILAAVEGKSVLSLGNVVGSNIANVSLIMGLAAVIGGSVGVVGEFLKRDFATAFLVGALPMLLLVDGDLSRVDGLGLLTVYGLYALGTFGKQRHYQARKIWQKLVNWETDKQVGWIVGGAAVMVVAADLLVQVAGDLAVSLKIPAFLMGLFVVAVGTSLPELVFEIEAIRKKEIGMVYGNLLGSVAANSTLVLGLTAMISPVNLNNGFKPYLLATVAFVVVFGVFWLLVRTKKRLDRWEGAVLILIYLVFAWIELRR</sequence>
<feature type="transmembrane region" description="Helical" evidence="5">
    <location>
        <begin position="107"/>
        <end position="126"/>
    </location>
</feature>
<proteinExistence type="predicted"/>
<evidence type="ECO:0000256" key="1">
    <source>
        <dbReference type="ARBA" id="ARBA00004141"/>
    </source>
</evidence>
<dbReference type="Gene3D" id="1.20.1420.30">
    <property type="entry name" value="NCX, central ion-binding region"/>
    <property type="match status" value="1"/>
</dbReference>